<dbReference type="PANTHER" id="PTHR36528">
    <property type="entry name" value="CRISPR SYSTEM SINGLE-STRAND-SPECIFIC DEOXYRIBONUCLEASE CAS10/CSM1 (SUBTYPE III-A)"/>
    <property type="match status" value="1"/>
</dbReference>
<keyword evidence="4" id="KW-0808">Transferase</keyword>
<keyword evidence="15" id="KW-1185">Reference proteome</keyword>
<dbReference type="PROSITE" id="PS50887">
    <property type="entry name" value="GGDEF"/>
    <property type="match status" value="1"/>
</dbReference>
<dbReference type="NCBIfam" id="TIGR02578">
    <property type="entry name" value="cas_TM1811_Csm1"/>
    <property type="match status" value="1"/>
</dbReference>
<gene>
    <name evidence="14" type="ORF">SAMN03080614_101829</name>
</gene>
<dbReference type="OrthoDB" id="9768769at2"/>
<dbReference type="InterPro" id="IPR013408">
    <property type="entry name" value="Cas10/Csm1"/>
</dbReference>
<keyword evidence="6" id="KW-0547">Nucleotide-binding</keyword>
<dbReference type="GO" id="GO:0004519">
    <property type="term" value="F:endonuclease activity"/>
    <property type="evidence" value="ECO:0007669"/>
    <property type="project" value="UniProtKB-KW"/>
</dbReference>
<protein>
    <recommendedName>
        <fullName evidence="3">CRISPR system single-strand-specific deoxyribonuclease Cas10/Csm1 (subtype III-A)</fullName>
    </recommendedName>
    <alternativeName>
        <fullName evidence="12">Cyclic oligoadenylate synthase</fullName>
    </alternativeName>
</protein>
<keyword evidence="11" id="KW-0051">Antiviral defense</keyword>
<comment type="similarity">
    <text evidence="2">Belongs to the CRISPR-associated Cas10/Csm1 family.</text>
</comment>
<evidence type="ECO:0000256" key="11">
    <source>
        <dbReference type="ARBA" id="ARBA00023118"/>
    </source>
</evidence>
<evidence type="ECO:0000256" key="6">
    <source>
        <dbReference type="ARBA" id="ARBA00022741"/>
    </source>
</evidence>
<evidence type="ECO:0000256" key="5">
    <source>
        <dbReference type="ARBA" id="ARBA00022722"/>
    </source>
</evidence>
<name>A0A1I0AAQ3_9FIRM</name>
<proteinExistence type="inferred from homology"/>
<keyword evidence="5" id="KW-0540">Nuclease</keyword>
<evidence type="ECO:0000256" key="2">
    <source>
        <dbReference type="ARBA" id="ARBA00005700"/>
    </source>
</evidence>
<dbReference type="InterPro" id="IPR041062">
    <property type="entry name" value="Csm1_B"/>
</dbReference>
<evidence type="ECO:0000313" key="15">
    <source>
        <dbReference type="Proteomes" id="UP000243819"/>
    </source>
</evidence>
<dbReference type="RefSeq" id="WP_091350390.1">
    <property type="nucleotide sequence ID" value="NZ_FOIF01000018.1"/>
</dbReference>
<dbReference type="STRING" id="1120990.SAMN03080614_101829"/>
<evidence type="ECO:0000256" key="12">
    <source>
        <dbReference type="ARBA" id="ARBA00032922"/>
    </source>
</evidence>
<accession>A0A1I0AAQ3</accession>
<sequence>MRDAIYIGALLHDLGKFIERSKEFKVDDSFKVVKTGHPKYSAQFIKVLQERNSFFKGFENIVEYTLYHHEPRNVEEKIIQLADWLSSKEREKDDYAREKYFKTPLYSIFSRLFSENGESYTYQLKPLDISQGFPEKNSSINIEDYKRVVKNFLRELGKVTNCEQLYYLLEKYLWCVPAQTTNYVPDISLFDHSRTTAAIALCLYDEYQNGSLTLNDLRKVDSSDSDKEHFILINGDISGIQNFIFNIPSKGAAKSLKGRSVYISLLTEVIANFIIKELNLKEANLLFNGGGNFYILAPKTAEKQFIKAREKISEILLKSHKGSIYMVMDYIYLAPKDFKDFNLQWNKVKNKINERKIKKWQELDLEKNFEQIFGPFGKVTTEKEHCYLCGIDSSERKIEFNKDIQKSICSLCSSFIDLTSDIAKSNILEIKEIPSQSKKQVNSYLDVFESFGFKYQFKDSKDVAIKLNKNIYLLNDTNFIDNGYRGFKFGAYSLPVNEKDKNNLLTFEEISLMSKGDSKLGLLKLDVDNLGKIFLQGFGENSSISRIASLSRMLALFFQGYINYLVKEKGWEKNLYIVFSGGDDTFVIGSWNIVLDFYEQFYRDFKKFVCDHSEVNFSAAINIFRYDYPVIMSSQIVEESLNRAKKQIRKKEKSPTKNKISLLGEVFNFKEFEKIIEFRNMLLEIIENNSKNKDFGRSFLFKIEKSTLGFRKILEDSSNGLINNFRFWRLAYYLREINCEVEVNGVRKNYAEEILNFYREIVINNLLGKSKNEKIENIMLIPIAVKLALLETREKKEV</sequence>
<dbReference type="GO" id="GO:0016740">
    <property type="term" value="F:transferase activity"/>
    <property type="evidence" value="ECO:0007669"/>
    <property type="project" value="UniProtKB-KW"/>
</dbReference>
<dbReference type="InterPro" id="IPR006674">
    <property type="entry name" value="HD_domain"/>
</dbReference>
<evidence type="ECO:0000259" key="13">
    <source>
        <dbReference type="PROSITE" id="PS50887"/>
    </source>
</evidence>
<dbReference type="Pfam" id="PF22335">
    <property type="entry name" value="Cas10-Cmr2_palm2"/>
    <property type="match status" value="1"/>
</dbReference>
<evidence type="ECO:0000256" key="7">
    <source>
        <dbReference type="ARBA" id="ARBA00022759"/>
    </source>
</evidence>
<evidence type="ECO:0000256" key="1">
    <source>
        <dbReference type="ARBA" id="ARBA00001968"/>
    </source>
</evidence>
<reference evidence="15" key="1">
    <citation type="submission" date="2016-10" db="EMBL/GenBank/DDBJ databases">
        <authorList>
            <person name="Varghese N."/>
            <person name="Submissions S."/>
        </authorList>
    </citation>
    <scope>NUCLEOTIDE SEQUENCE [LARGE SCALE GENOMIC DNA]</scope>
    <source>
        <strain evidence="15">DSM 13577</strain>
    </source>
</reference>
<keyword evidence="7" id="KW-0255">Endonuclease</keyword>
<evidence type="ECO:0000256" key="3">
    <source>
        <dbReference type="ARBA" id="ARBA00014333"/>
    </source>
</evidence>
<evidence type="ECO:0000256" key="8">
    <source>
        <dbReference type="ARBA" id="ARBA00022801"/>
    </source>
</evidence>
<dbReference type="InterPro" id="IPR000160">
    <property type="entry name" value="GGDEF_dom"/>
</dbReference>
<feature type="domain" description="GGDEF" evidence="13">
    <location>
        <begin position="518"/>
        <end position="665"/>
    </location>
</feature>
<dbReference type="AlphaFoldDB" id="A0A1I0AAQ3"/>
<dbReference type="Pfam" id="PF18211">
    <property type="entry name" value="Csm1_B"/>
    <property type="match status" value="1"/>
</dbReference>
<dbReference type="Gene3D" id="1.10.3210.10">
    <property type="entry name" value="Hypothetical protein af1432"/>
    <property type="match status" value="1"/>
</dbReference>
<evidence type="ECO:0000256" key="9">
    <source>
        <dbReference type="ARBA" id="ARBA00022839"/>
    </source>
</evidence>
<dbReference type="Gene3D" id="3.30.70.270">
    <property type="match status" value="1"/>
</dbReference>
<dbReference type="Proteomes" id="UP000243819">
    <property type="component" value="Unassembled WGS sequence"/>
</dbReference>
<dbReference type="EMBL" id="FOIF01000018">
    <property type="protein sequence ID" value="SES90760.1"/>
    <property type="molecule type" value="Genomic_DNA"/>
</dbReference>
<keyword evidence="8" id="KW-0378">Hydrolase</keyword>
<dbReference type="PANTHER" id="PTHR36528:SF1">
    <property type="entry name" value="CRISPR SYSTEM SINGLE-STRAND-SPECIFIC DEOXYRIBONUCLEASE CAS10_CSM1 (SUBTYPE III-A)"/>
    <property type="match status" value="1"/>
</dbReference>
<dbReference type="CDD" id="cd09680">
    <property type="entry name" value="Cas10_III"/>
    <property type="match status" value="1"/>
</dbReference>
<dbReference type="GO" id="GO:0004527">
    <property type="term" value="F:exonuclease activity"/>
    <property type="evidence" value="ECO:0007669"/>
    <property type="project" value="UniProtKB-KW"/>
</dbReference>
<keyword evidence="10" id="KW-0067">ATP-binding</keyword>
<dbReference type="GO" id="GO:0051607">
    <property type="term" value="P:defense response to virus"/>
    <property type="evidence" value="ECO:0007669"/>
    <property type="project" value="UniProtKB-KW"/>
</dbReference>
<evidence type="ECO:0000313" key="14">
    <source>
        <dbReference type="EMBL" id="SES90760.1"/>
    </source>
</evidence>
<evidence type="ECO:0000256" key="10">
    <source>
        <dbReference type="ARBA" id="ARBA00022840"/>
    </source>
</evidence>
<dbReference type="InterPro" id="IPR043128">
    <property type="entry name" value="Rev_trsase/Diguanyl_cyclase"/>
</dbReference>
<dbReference type="InterPro" id="IPR052117">
    <property type="entry name" value="Cas10/Csm1_subtype-III-A"/>
</dbReference>
<evidence type="ECO:0000256" key="4">
    <source>
        <dbReference type="ARBA" id="ARBA00022679"/>
    </source>
</evidence>
<organism evidence="14 15">
    <name type="scientific">Anaerobranca gottschalkii DSM 13577</name>
    <dbReference type="NCBI Taxonomy" id="1120990"/>
    <lineage>
        <taxon>Bacteria</taxon>
        <taxon>Bacillati</taxon>
        <taxon>Bacillota</taxon>
        <taxon>Clostridia</taxon>
        <taxon>Eubacteriales</taxon>
        <taxon>Proteinivoracaceae</taxon>
        <taxon>Anaerobranca</taxon>
    </lineage>
</organism>
<dbReference type="Pfam" id="PF01966">
    <property type="entry name" value="HD"/>
    <property type="match status" value="1"/>
</dbReference>
<dbReference type="InterPro" id="IPR054767">
    <property type="entry name" value="Cas10-Cmr2_palm2"/>
</dbReference>
<keyword evidence="9" id="KW-0269">Exonuclease</keyword>
<dbReference type="SUPFAM" id="SSF109604">
    <property type="entry name" value="HD-domain/PDEase-like"/>
    <property type="match status" value="1"/>
</dbReference>
<dbReference type="GO" id="GO:0005524">
    <property type="term" value="F:ATP binding"/>
    <property type="evidence" value="ECO:0007669"/>
    <property type="project" value="UniProtKB-KW"/>
</dbReference>
<comment type="cofactor">
    <cofactor evidence="1">
        <name>a divalent metal cation</name>
        <dbReference type="ChEBI" id="CHEBI:60240"/>
    </cofactor>
</comment>